<evidence type="ECO:0000313" key="2">
    <source>
        <dbReference type="EMBL" id="BDE06981.1"/>
    </source>
</evidence>
<dbReference type="EMBL" id="AP025523">
    <property type="protein sequence ID" value="BDE06981.1"/>
    <property type="molecule type" value="Genomic_DNA"/>
</dbReference>
<evidence type="ECO:0000313" key="3">
    <source>
        <dbReference type="Proteomes" id="UP001317532"/>
    </source>
</evidence>
<dbReference type="InterPro" id="IPR001584">
    <property type="entry name" value="Integrase_cat-core"/>
</dbReference>
<dbReference type="NCBIfam" id="NF033516">
    <property type="entry name" value="transpos_IS3"/>
    <property type="match status" value="1"/>
</dbReference>
<dbReference type="InterPro" id="IPR048020">
    <property type="entry name" value="Transpos_IS3"/>
</dbReference>
<dbReference type="PANTHER" id="PTHR46889">
    <property type="entry name" value="TRANSPOSASE INSF FOR INSERTION SEQUENCE IS3B-RELATED"/>
    <property type="match status" value="1"/>
</dbReference>
<gene>
    <name evidence="2" type="ORF">WPS_22570</name>
</gene>
<dbReference type="InterPro" id="IPR050900">
    <property type="entry name" value="Transposase_IS3/IS150/IS904"/>
</dbReference>
<accession>A0AAN1XYH4</accession>
<reference evidence="2 3" key="1">
    <citation type="journal article" date="2022" name="ISME Commun">
        <title>Vulcanimicrobium alpinus gen. nov. sp. nov., the first cultivated representative of the candidate phylum 'Eremiobacterota', is a metabolically versatile aerobic anoxygenic phototroph.</title>
        <authorList>
            <person name="Yabe S."/>
            <person name="Muto K."/>
            <person name="Abe K."/>
            <person name="Yokota A."/>
            <person name="Staudigel H."/>
            <person name="Tebo B.M."/>
        </authorList>
    </citation>
    <scope>NUCLEOTIDE SEQUENCE [LARGE SCALE GENOMIC DNA]</scope>
    <source>
        <strain evidence="2 3">WC8-2</strain>
    </source>
</reference>
<dbReference type="Proteomes" id="UP001317532">
    <property type="component" value="Chromosome"/>
</dbReference>
<feature type="domain" description="Integrase catalytic" evidence="1">
    <location>
        <begin position="49"/>
        <end position="214"/>
    </location>
</feature>
<dbReference type="KEGG" id="vab:WPS_22570"/>
<protein>
    <submittedName>
        <fullName evidence="2">IS3 family transposase</fullName>
    </submittedName>
</protein>
<organism evidence="2 3">
    <name type="scientific">Vulcanimicrobium alpinum</name>
    <dbReference type="NCBI Taxonomy" id="3016050"/>
    <lineage>
        <taxon>Bacteria</taxon>
        <taxon>Bacillati</taxon>
        <taxon>Vulcanimicrobiota</taxon>
        <taxon>Vulcanimicrobiia</taxon>
        <taxon>Vulcanimicrobiales</taxon>
        <taxon>Vulcanimicrobiaceae</taxon>
        <taxon>Vulcanimicrobium</taxon>
    </lineage>
</organism>
<keyword evidence="3" id="KW-1185">Reference proteome</keyword>
<name>A0AAN1XYH4_UNVUL</name>
<dbReference type="Gene3D" id="3.30.420.10">
    <property type="entry name" value="Ribonuclease H-like superfamily/Ribonuclease H"/>
    <property type="match status" value="1"/>
</dbReference>
<dbReference type="GO" id="GO:0003676">
    <property type="term" value="F:nucleic acid binding"/>
    <property type="evidence" value="ECO:0007669"/>
    <property type="project" value="InterPro"/>
</dbReference>
<dbReference type="PANTHER" id="PTHR46889:SF4">
    <property type="entry name" value="TRANSPOSASE INSO FOR INSERTION SEQUENCE ELEMENT IS911B-RELATED"/>
    <property type="match status" value="1"/>
</dbReference>
<dbReference type="AlphaFoldDB" id="A0AAN1XYH4"/>
<dbReference type="PROSITE" id="PS50994">
    <property type="entry name" value="INTEGRASE"/>
    <property type="match status" value="1"/>
</dbReference>
<dbReference type="InterPro" id="IPR012337">
    <property type="entry name" value="RNaseH-like_sf"/>
</dbReference>
<proteinExistence type="predicted"/>
<dbReference type="InterPro" id="IPR036397">
    <property type="entry name" value="RNaseH_sf"/>
</dbReference>
<evidence type="ECO:0000259" key="1">
    <source>
        <dbReference type="PROSITE" id="PS50994"/>
    </source>
</evidence>
<dbReference type="GO" id="GO:0015074">
    <property type="term" value="P:DNA integration"/>
    <property type="evidence" value="ECO:0007669"/>
    <property type="project" value="InterPro"/>
</dbReference>
<dbReference type="SUPFAM" id="SSF53098">
    <property type="entry name" value="Ribonuclease H-like"/>
    <property type="match status" value="1"/>
</dbReference>
<dbReference type="Pfam" id="PF00665">
    <property type="entry name" value="rve"/>
    <property type="match status" value="1"/>
</dbReference>
<sequence length="261" mass="30423">MRSIYAMLLDEGEYFCSISTMYRILRQTGETTERRRLATHPARVKPELLATMPCQVWSWDITRLPGTRKWTYFHLYMIVDVFSRYLVGWRVEAREDAQLAEELFAQTFTAQRVDTSQLTVHGDNGAAMTSKTLAQLFSDLAVTRSHSRPHVSNDNPFSESLFKTLKYGPSYPEHFETIEEARAWCGRFVKWYNNEHRHTGIALLTPSDVHHGRAEQRRDARRTVLRHAWERNPDRFVRGQPEPPALEPTTYINRPELLKAA</sequence>
<dbReference type="Pfam" id="PF13333">
    <property type="entry name" value="rve_2"/>
    <property type="match status" value="1"/>
</dbReference>